<sequence>MFNRLSTSIGVTNLRLRHHMALQVKASPKKDGQAQDPPVIRYKSVNSKFRAQLAAEGSQLANAMKRVPPRVKALGGPILDDFISIATLCDTLESKVEVLQKELGEQKQSTEMLNQRLEEGRTTFDMLVTRFTNSVEQATQLRQQVDEERHDTSQRHREVLKQEKLLRDQVATLRRQVDAERMMASQNTKELATLRAQIAEMDKELAVYRTNSTLSIPDSKSRKEHNRKQEIQKLTAENESLREDLNTQLAARRTIEEKMEKQADAAEKRDAEYQDLLRKFEATNRILERSQDKLAVTNEFLQVNDDLAAHDALARILNLNEEISQLAGIFVARCSFLEDGDEEFPNPYARESRNGSNAGGEEGESRQQDLVHRFLSPRFPPLLINQDHEKRRLFLDLAIRACLVHFMELIINSGCFGLREDLDAFFLQLWGIVKTQHPQATAGRWRALTHQSIRSSPQFPVNRTLVPSMVRTLGSILRMARVVRPEVTAEGFEDDLTALHANAVALEIDFKEKVFSTAYTARTAAMDTPFLAVEMIDVSILMDGLREESMRMGVKSVLACVALGLTATQGTGTKSRKSLSGKKGEVRQEPTVLLDTVLS</sequence>
<feature type="coiled-coil region" evidence="1">
    <location>
        <begin position="89"/>
        <end position="116"/>
    </location>
</feature>
<dbReference type="EMBL" id="CAFZ01001876">
    <property type="protein sequence ID" value="CCA77829.1"/>
    <property type="molecule type" value="Genomic_DNA"/>
</dbReference>
<keyword evidence="1" id="KW-0175">Coiled coil</keyword>
<accession>G4U2M0</accession>
<dbReference type="HOGENOM" id="CLU_455685_0_0_1"/>
<dbReference type="eggNOG" id="ENOG502SMCZ">
    <property type="taxonomic scope" value="Eukaryota"/>
</dbReference>
<feature type="coiled-coil region" evidence="1">
    <location>
        <begin position="184"/>
        <end position="293"/>
    </location>
</feature>
<name>G4U2M0_SERID</name>
<dbReference type="AlphaFoldDB" id="G4U2M0"/>
<evidence type="ECO:0000313" key="3">
    <source>
        <dbReference type="EMBL" id="CCA77829.1"/>
    </source>
</evidence>
<gene>
    <name evidence="3" type="ORF">PIIN_00476</name>
</gene>
<feature type="region of interest" description="Disordered" evidence="2">
    <location>
        <begin position="344"/>
        <end position="367"/>
    </location>
</feature>
<dbReference type="InParanoid" id="G4U2M0"/>
<comment type="caution">
    <text evidence="3">The sequence shown here is derived from an EMBL/GenBank/DDBJ whole genome shotgun (WGS) entry which is preliminary data.</text>
</comment>
<protein>
    <submittedName>
        <fullName evidence="3">Uncharacterized protein</fullName>
    </submittedName>
</protein>
<reference evidence="3 4" key="1">
    <citation type="journal article" date="2011" name="PLoS Pathog.">
        <title>Endophytic Life Strategies Decoded by Genome and Transcriptome Analyses of the Mutualistic Root Symbiont Piriformospora indica.</title>
        <authorList>
            <person name="Zuccaro A."/>
            <person name="Lahrmann U."/>
            <person name="Guldener U."/>
            <person name="Langen G."/>
            <person name="Pfiffi S."/>
            <person name="Biedenkopf D."/>
            <person name="Wong P."/>
            <person name="Samans B."/>
            <person name="Grimm C."/>
            <person name="Basiewicz M."/>
            <person name="Murat C."/>
            <person name="Martin F."/>
            <person name="Kogel K.H."/>
        </authorList>
    </citation>
    <scope>NUCLEOTIDE SEQUENCE [LARGE SCALE GENOMIC DNA]</scope>
    <source>
        <strain evidence="3 4">DSM 11827</strain>
    </source>
</reference>
<evidence type="ECO:0000313" key="4">
    <source>
        <dbReference type="Proteomes" id="UP000007148"/>
    </source>
</evidence>
<keyword evidence="4" id="KW-1185">Reference proteome</keyword>
<dbReference type="OMA" id="LEARCMT"/>
<evidence type="ECO:0000256" key="2">
    <source>
        <dbReference type="SAM" id="MobiDB-lite"/>
    </source>
</evidence>
<organism evidence="3 4">
    <name type="scientific">Serendipita indica (strain DSM 11827)</name>
    <name type="common">Root endophyte fungus</name>
    <name type="synonym">Piriformospora indica</name>
    <dbReference type="NCBI Taxonomy" id="1109443"/>
    <lineage>
        <taxon>Eukaryota</taxon>
        <taxon>Fungi</taxon>
        <taxon>Dikarya</taxon>
        <taxon>Basidiomycota</taxon>
        <taxon>Agaricomycotina</taxon>
        <taxon>Agaricomycetes</taxon>
        <taxon>Sebacinales</taxon>
        <taxon>Serendipitaceae</taxon>
        <taxon>Serendipita</taxon>
    </lineage>
</organism>
<dbReference type="Proteomes" id="UP000007148">
    <property type="component" value="Unassembled WGS sequence"/>
</dbReference>
<evidence type="ECO:0000256" key="1">
    <source>
        <dbReference type="SAM" id="Coils"/>
    </source>
</evidence>
<dbReference type="OrthoDB" id="3222645at2759"/>
<dbReference type="STRING" id="1109443.G4U2M0"/>
<proteinExistence type="predicted"/>